<organism evidence="1 2">
    <name type="scientific">Clostridium botulinum</name>
    <dbReference type="NCBI Taxonomy" id="1491"/>
    <lineage>
        <taxon>Bacteria</taxon>
        <taxon>Bacillati</taxon>
        <taxon>Bacillota</taxon>
        <taxon>Clostridia</taxon>
        <taxon>Eubacteriales</taxon>
        <taxon>Clostridiaceae</taxon>
        <taxon>Clostridium</taxon>
    </lineage>
</organism>
<name>A0A6M0STS3_CLOBO</name>
<evidence type="ECO:0000313" key="2">
    <source>
        <dbReference type="Proteomes" id="UP000472355"/>
    </source>
</evidence>
<reference evidence="1 2" key="1">
    <citation type="submission" date="2019-02" db="EMBL/GenBank/DDBJ databases">
        <title>Genome sequencing of Clostridium botulinum clinical isolates.</title>
        <authorList>
            <person name="Brunt J."/>
            <person name="Van Vliet A.H.M."/>
            <person name="Stringer S.C."/>
            <person name="Grant K.A."/>
            <person name="Carter A.C."/>
            <person name="Peck M.W."/>
        </authorList>
    </citation>
    <scope>NUCLEOTIDE SEQUENCE [LARGE SCALE GENOMIC DNA]</scope>
    <source>
        <strain evidence="1 2">H113700579</strain>
    </source>
</reference>
<protein>
    <submittedName>
        <fullName evidence="1">Uncharacterized protein</fullName>
    </submittedName>
</protein>
<gene>
    <name evidence="1" type="ORF">EXM65_14590</name>
</gene>
<evidence type="ECO:0000313" key="1">
    <source>
        <dbReference type="EMBL" id="NFA43756.1"/>
    </source>
</evidence>
<comment type="caution">
    <text evidence="1">The sequence shown here is derived from an EMBL/GenBank/DDBJ whole genome shotgun (WGS) entry which is preliminary data.</text>
</comment>
<accession>A0A6M0STS3</accession>
<dbReference type="EMBL" id="SGKU01000048">
    <property type="protein sequence ID" value="NFA43756.1"/>
    <property type="molecule type" value="Genomic_DNA"/>
</dbReference>
<dbReference type="AlphaFoldDB" id="A0A6M0STS3"/>
<proteinExistence type="predicted"/>
<sequence length="96" mass="10782">MNKISETVGKIVSCLVEGKKAVLITLSNHNKDTTELTINENGVRIYIYQHGIRITANTNSNNLNLGLGKTNYKTRCYKVFGLNDYKKVAHTILNLQ</sequence>
<dbReference type="Proteomes" id="UP000472355">
    <property type="component" value="Unassembled WGS sequence"/>
</dbReference>